<protein>
    <recommendedName>
        <fullName evidence="1">MMS19 nucleotide excision repair protein</fullName>
    </recommendedName>
</protein>
<dbReference type="PANTHER" id="PTHR12891">
    <property type="entry name" value="DNA REPAIR/TRANSCRIPTION PROTEIN MET18/MMS19"/>
    <property type="match status" value="1"/>
</dbReference>
<dbReference type="AlphaFoldDB" id="A0A7S3K6Z0"/>
<dbReference type="Pfam" id="PF14500">
    <property type="entry name" value="MMS19_N"/>
    <property type="match status" value="1"/>
</dbReference>
<dbReference type="InterPro" id="IPR039920">
    <property type="entry name" value="MMS19"/>
</dbReference>
<dbReference type="InterPro" id="IPR029240">
    <property type="entry name" value="MMS19_N"/>
</dbReference>
<organism evidence="3">
    <name type="scientific">Aureoumbra lagunensis</name>
    <dbReference type="NCBI Taxonomy" id="44058"/>
    <lineage>
        <taxon>Eukaryota</taxon>
        <taxon>Sar</taxon>
        <taxon>Stramenopiles</taxon>
        <taxon>Ochrophyta</taxon>
        <taxon>Pelagophyceae</taxon>
        <taxon>Pelagomonadales</taxon>
        <taxon>Aureoumbra</taxon>
    </lineage>
</organism>
<dbReference type="GO" id="GO:0016226">
    <property type="term" value="P:iron-sulfur cluster assembly"/>
    <property type="evidence" value="ECO:0007669"/>
    <property type="project" value="UniProtKB-UniRule"/>
</dbReference>
<keyword evidence="1" id="KW-0539">Nucleus</keyword>
<feature type="domain" description="MMS19 N-terminal" evidence="2">
    <location>
        <begin position="52"/>
        <end position="255"/>
    </location>
</feature>
<dbReference type="SUPFAM" id="SSF48371">
    <property type="entry name" value="ARM repeat"/>
    <property type="match status" value="1"/>
</dbReference>
<comment type="similarity">
    <text evidence="1">Belongs to the MET18/MMS19 family.</text>
</comment>
<gene>
    <name evidence="3" type="ORF">ALAG00032_LOCUS15471</name>
</gene>
<keyword evidence="1" id="KW-0227">DNA damage</keyword>
<dbReference type="InterPro" id="IPR016024">
    <property type="entry name" value="ARM-type_fold"/>
</dbReference>
<accession>A0A7S3K6Z0</accession>
<dbReference type="PANTHER" id="PTHR12891:SF0">
    <property type="entry name" value="MMS19 NUCLEOTIDE EXCISION REPAIR PROTEIN HOMOLOG"/>
    <property type="match status" value="1"/>
</dbReference>
<dbReference type="EMBL" id="HBIJ01023429">
    <property type="protein sequence ID" value="CAE0374667.1"/>
    <property type="molecule type" value="Transcribed_RNA"/>
</dbReference>
<proteinExistence type="inferred from homology"/>
<comment type="function">
    <text evidence="1">Key component of the cytosolic iron-sulfur protein assembly (CIA) complex, a multiprotein complex that mediates the incorporation of iron-sulfur cluster into apoproteins specifically involved in DNA metabolism and genomic integrity. In the CIA complex, MMS19 acts as an adapter between early-acting CIA components and a subset of cellular target iron-sulfur proteins.</text>
</comment>
<evidence type="ECO:0000313" key="3">
    <source>
        <dbReference type="EMBL" id="CAE0374667.1"/>
    </source>
</evidence>
<sequence length="886" mass="97617">MMNWFLVGKNEKNTLTEVLDRLCDPGLGEEGRALAWSDLQKRHSSISVSSLIEAMGPWLQNNDMKVIECAIRVIVQLIEERELRNDEVASLAEFCAKMSLIPACTASALNALFVLLLRQQDEVQECATKLLLDGELHVSAFGHRARQKAWDILDQLCLHNNQEDGIRLANGIASALQGEKDPRCLLRGLRCTEHALSRNGNEEILYNAVSPYFPIAFLPPKNDPFRVTPERLRRALRRCLTATPYISYLATDAAIVLLLGDDEPAEPHEADEALILIATAYRWPTLSSDKKKTIKILAAVLSIATQRRVSEHNLTHCIQTLFFYSFDNVSAYLHAEPIAQLFSEIRPETIDGRFSVAIGIAIARGAGYIGWRYVFDALGNSLIDRVLRETEQNALCAALDTLVQLIDIPSPALYFVASADTPLIKHRSLLLEAFGPHETDYQRAGNLRLRGFAALARRGNIIDTSQVVQRLIYQLKSKPHQACAELVLARPTAALEVVDRIDHLSDCALLTLAPAEGIFDSAKFATLLGDEPSTQVLQGLRPYATRMTSSLVKRWLEHAAPDNDEYAAALAMVVTDLNNTATIQELAVMATRLYTQNPTSRPAVRVLEVLARQAQLSQDLLTQIARAGAEPAFDEASLTVLVAAFTMKKHRDLVLNSSSVLKTRWICAARAALASGDFLPAALDPLRAIQDSMIAALAANAIATIVGLPPLPGELIFWRQRLYAHLSPRLRDVAVSGSEPAATALLALARAAPRATLIADTYSFVDVALGSHAKLAAPFFYLLLDSTGETALDAIRPRLEAVLDKLIEILVVKDDNLISKNPRPKLDALRSIAKLAHLLPHSSLFPFRRKLATALRVPLDDRSREVRRLTALVRNDWLANFGGSIV</sequence>
<dbReference type="GO" id="GO:0051604">
    <property type="term" value="P:protein maturation"/>
    <property type="evidence" value="ECO:0007669"/>
    <property type="project" value="UniProtKB-UniRule"/>
</dbReference>
<dbReference type="GO" id="GO:0005634">
    <property type="term" value="C:nucleus"/>
    <property type="evidence" value="ECO:0007669"/>
    <property type="project" value="UniProtKB-SubCell"/>
</dbReference>
<comment type="subcellular location">
    <subcellularLocation>
        <location evidence="1">Nucleus</location>
    </subcellularLocation>
</comment>
<evidence type="ECO:0000259" key="2">
    <source>
        <dbReference type="Pfam" id="PF14500"/>
    </source>
</evidence>
<dbReference type="GO" id="GO:0097361">
    <property type="term" value="C:cytosolic [4Fe-4S] assembly targeting complex"/>
    <property type="evidence" value="ECO:0007669"/>
    <property type="project" value="UniProtKB-UniRule"/>
</dbReference>
<reference evidence="3" key="1">
    <citation type="submission" date="2021-01" db="EMBL/GenBank/DDBJ databases">
        <authorList>
            <person name="Corre E."/>
            <person name="Pelletier E."/>
            <person name="Niang G."/>
            <person name="Scheremetjew M."/>
            <person name="Finn R."/>
            <person name="Kale V."/>
            <person name="Holt S."/>
            <person name="Cochrane G."/>
            <person name="Meng A."/>
            <person name="Brown T."/>
            <person name="Cohen L."/>
        </authorList>
    </citation>
    <scope>NUCLEOTIDE SEQUENCE</scope>
    <source>
        <strain evidence="3">CCMP1510</strain>
    </source>
</reference>
<name>A0A7S3K6Z0_9STRA</name>
<evidence type="ECO:0000256" key="1">
    <source>
        <dbReference type="RuleBase" id="RU367072"/>
    </source>
</evidence>
<keyword evidence="1" id="KW-0234">DNA repair</keyword>
<dbReference type="GO" id="GO:0006281">
    <property type="term" value="P:DNA repair"/>
    <property type="evidence" value="ECO:0007669"/>
    <property type="project" value="UniProtKB-UniRule"/>
</dbReference>